<comment type="caution">
    <text evidence="6">The sequence shown here is derived from an EMBL/GenBank/DDBJ whole genome shotgun (WGS) entry which is preliminary data.</text>
</comment>
<feature type="domain" description="DAGKc" evidence="5">
    <location>
        <begin position="2"/>
        <end position="132"/>
    </location>
</feature>
<dbReference type="Gene3D" id="2.60.200.40">
    <property type="match status" value="1"/>
</dbReference>
<accession>A0ABX1CYD9</accession>
<dbReference type="SMART" id="SM00046">
    <property type="entry name" value="DAGKc"/>
    <property type="match status" value="1"/>
</dbReference>
<protein>
    <submittedName>
        <fullName evidence="6">Diacylglycerol kinase</fullName>
    </submittedName>
</protein>
<keyword evidence="2" id="KW-0547">Nucleotide-binding</keyword>
<reference evidence="6 7" key="1">
    <citation type="submission" date="2020-03" db="EMBL/GenBank/DDBJ databases">
        <title>Salinimicrobium sp. nov, isolated from SCS.</title>
        <authorList>
            <person name="Cao W.R."/>
        </authorList>
    </citation>
    <scope>NUCLEOTIDE SEQUENCE [LARGE SCALE GENOMIC DNA]</scope>
    <source>
        <strain evidence="7">J15B91</strain>
    </source>
</reference>
<evidence type="ECO:0000256" key="4">
    <source>
        <dbReference type="ARBA" id="ARBA00022840"/>
    </source>
</evidence>
<dbReference type="RefSeq" id="WP_168137908.1">
    <property type="nucleotide sequence ID" value="NZ_JAAVJR010000003.1"/>
</dbReference>
<evidence type="ECO:0000256" key="3">
    <source>
        <dbReference type="ARBA" id="ARBA00022777"/>
    </source>
</evidence>
<dbReference type="PANTHER" id="PTHR12358:SF106">
    <property type="entry name" value="LIPID KINASE YEGS"/>
    <property type="match status" value="1"/>
</dbReference>
<dbReference type="InterPro" id="IPR017438">
    <property type="entry name" value="ATP-NAD_kinase_N"/>
</dbReference>
<evidence type="ECO:0000259" key="5">
    <source>
        <dbReference type="PROSITE" id="PS50146"/>
    </source>
</evidence>
<dbReference type="PROSITE" id="PS50146">
    <property type="entry name" value="DAGK"/>
    <property type="match status" value="1"/>
</dbReference>
<dbReference type="SUPFAM" id="SSF111331">
    <property type="entry name" value="NAD kinase/diacylglycerol kinase-like"/>
    <property type="match status" value="1"/>
</dbReference>
<keyword evidence="1" id="KW-0808">Transferase</keyword>
<dbReference type="InterPro" id="IPR001206">
    <property type="entry name" value="Diacylglycerol_kinase_cat_dom"/>
</dbReference>
<dbReference type="InterPro" id="IPR050187">
    <property type="entry name" value="Lipid_Phosphate_FormReg"/>
</dbReference>
<dbReference type="InterPro" id="IPR016064">
    <property type="entry name" value="NAD/diacylglycerol_kinase_sf"/>
</dbReference>
<sequence length="291" mass="32029">MTEFSRVLMVVNPISGGREKSGLLEEVKEILETRGLESHTFFTSGEGDKQALQQEIASFDPQRIISMGGDGTIKLIAEILQDNSIPVGVFPAGSANGLAENLDLPTEVPALVDVCLGNKFIDLDTIIINGELCLHISDIGLNAALIKNYHEGNIRGKLGYLIQSIPTLIQSDFPFQFEIEINGKTISRKAVLIAIANAKKYGTGANINPNGRFDDGKFEILIFKEFNIPQILETFKENVELNEDFLEIIPGVEAKIRSYKNIPFQIDGEYRGDIKEVVARIAPVKMKIAVP</sequence>
<evidence type="ECO:0000313" key="6">
    <source>
        <dbReference type="EMBL" id="NJW52807.1"/>
    </source>
</evidence>
<gene>
    <name evidence="6" type="ORF">HC175_07720</name>
</gene>
<dbReference type="GO" id="GO:0016301">
    <property type="term" value="F:kinase activity"/>
    <property type="evidence" value="ECO:0007669"/>
    <property type="project" value="UniProtKB-KW"/>
</dbReference>
<keyword evidence="7" id="KW-1185">Reference proteome</keyword>
<dbReference type="Proteomes" id="UP000703674">
    <property type="component" value="Unassembled WGS sequence"/>
</dbReference>
<keyword evidence="4" id="KW-0067">ATP-binding</keyword>
<organism evidence="6 7">
    <name type="scientific">Salinimicrobium oceani</name>
    <dbReference type="NCBI Taxonomy" id="2722702"/>
    <lineage>
        <taxon>Bacteria</taxon>
        <taxon>Pseudomonadati</taxon>
        <taxon>Bacteroidota</taxon>
        <taxon>Flavobacteriia</taxon>
        <taxon>Flavobacteriales</taxon>
        <taxon>Flavobacteriaceae</taxon>
        <taxon>Salinimicrobium</taxon>
    </lineage>
</organism>
<evidence type="ECO:0000256" key="1">
    <source>
        <dbReference type="ARBA" id="ARBA00022679"/>
    </source>
</evidence>
<dbReference type="InterPro" id="IPR045540">
    <property type="entry name" value="YegS/DAGK_C"/>
</dbReference>
<dbReference type="Pfam" id="PF19279">
    <property type="entry name" value="YegS_C"/>
    <property type="match status" value="1"/>
</dbReference>
<evidence type="ECO:0000313" key="7">
    <source>
        <dbReference type="Proteomes" id="UP000703674"/>
    </source>
</evidence>
<keyword evidence="3 6" id="KW-0418">Kinase</keyword>
<name>A0ABX1CYD9_9FLAO</name>
<proteinExistence type="predicted"/>
<dbReference type="Pfam" id="PF00781">
    <property type="entry name" value="DAGK_cat"/>
    <property type="match status" value="1"/>
</dbReference>
<evidence type="ECO:0000256" key="2">
    <source>
        <dbReference type="ARBA" id="ARBA00022741"/>
    </source>
</evidence>
<dbReference type="Gene3D" id="3.40.50.10330">
    <property type="entry name" value="Probable inorganic polyphosphate/atp-NAD kinase, domain 1"/>
    <property type="match status" value="1"/>
</dbReference>
<dbReference type="EMBL" id="JAAVJR010000003">
    <property type="protein sequence ID" value="NJW52807.1"/>
    <property type="molecule type" value="Genomic_DNA"/>
</dbReference>
<dbReference type="PANTHER" id="PTHR12358">
    <property type="entry name" value="SPHINGOSINE KINASE"/>
    <property type="match status" value="1"/>
</dbReference>